<dbReference type="GO" id="GO:0008270">
    <property type="term" value="F:zinc ion binding"/>
    <property type="evidence" value="ECO:0007669"/>
    <property type="project" value="UniProtKB-KW"/>
</dbReference>
<feature type="region of interest" description="Disordered" evidence="10">
    <location>
        <begin position="157"/>
        <end position="177"/>
    </location>
</feature>
<dbReference type="SMART" id="SM00355">
    <property type="entry name" value="ZnF_C2H2"/>
    <property type="match status" value="3"/>
</dbReference>
<gene>
    <name evidence="12" type="ORF">B7463_g1518</name>
</gene>
<feature type="domain" description="C2H2-type" evidence="11">
    <location>
        <begin position="73"/>
        <end position="102"/>
    </location>
</feature>
<keyword evidence="13" id="KW-1185">Reference proteome</keyword>
<evidence type="ECO:0000313" key="12">
    <source>
        <dbReference type="EMBL" id="RFU34763.1"/>
    </source>
</evidence>
<dbReference type="FunFam" id="3.30.160.60:FF:001875">
    <property type="entry name" value="pH-response transcription factor pacC/RIM101"/>
    <property type="match status" value="1"/>
</dbReference>
<keyword evidence="2" id="KW-0678">Repressor</keyword>
<keyword evidence="3" id="KW-0479">Metal-binding</keyword>
<evidence type="ECO:0000256" key="2">
    <source>
        <dbReference type="ARBA" id="ARBA00022491"/>
    </source>
</evidence>
<keyword evidence="4" id="KW-0677">Repeat</keyword>
<proteinExistence type="inferred from homology"/>
<feature type="compositionally biased region" description="Low complexity" evidence="10">
    <location>
        <begin position="385"/>
        <end position="411"/>
    </location>
</feature>
<feature type="domain" description="C2H2-type" evidence="11">
    <location>
        <begin position="103"/>
        <end position="130"/>
    </location>
</feature>
<dbReference type="InterPro" id="IPR050806">
    <property type="entry name" value="pacC/RIM101"/>
</dbReference>
<evidence type="ECO:0000256" key="9">
    <source>
        <dbReference type="PROSITE-ProRule" id="PRU00042"/>
    </source>
</evidence>
<dbReference type="STRING" id="5539.A0A3E2HN91"/>
<comment type="caution">
    <text evidence="12">The sequence shown here is derived from an EMBL/GenBank/DDBJ whole genome shotgun (WGS) entry which is preliminary data.</text>
</comment>
<reference evidence="12 13" key="1">
    <citation type="submission" date="2018-05" db="EMBL/GenBank/DDBJ databases">
        <title>Draft genome sequence of Scytalidium lignicola DSM 105466, a ubiquitous saprotrophic fungus.</title>
        <authorList>
            <person name="Buettner E."/>
            <person name="Gebauer A.M."/>
            <person name="Hofrichter M."/>
            <person name="Liers C."/>
            <person name="Kellner H."/>
        </authorList>
    </citation>
    <scope>NUCLEOTIDE SEQUENCE [LARGE SCALE GENOMIC DNA]</scope>
    <source>
        <strain evidence="12 13">DSM 105466</strain>
    </source>
</reference>
<protein>
    <recommendedName>
        <fullName evidence="11">C2H2-type domain-containing protein</fullName>
    </recommendedName>
</protein>
<feature type="non-terminal residue" evidence="12">
    <location>
        <position position="570"/>
    </location>
</feature>
<evidence type="ECO:0000256" key="10">
    <source>
        <dbReference type="SAM" id="MobiDB-lite"/>
    </source>
</evidence>
<evidence type="ECO:0000256" key="8">
    <source>
        <dbReference type="ARBA" id="ARBA00038089"/>
    </source>
</evidence>
<dbReference type="InterPro" id="IPR013087">
    <property type="entry name" value="Znf_C2H2_type"/>
</dbReference>
<feature type="region of interest" description="Disordered" evidence="10">
    <location>
        <begin position="364"/>
        <end position="504"/>
    </location>
</feature>
<dbReference type="GO" id="GO:0045944">
    <property type="term" value="P:positive regulation of transcription by RNA polymerase II"/>
    <property type="evidence" value="ECO:0007669"/>
    <property type="project" value="TreeGrafter"/>
</dbReference>
<feature type="region of interest" description="Disordered" evidence="10">
    <location>
        <begin position="1"/>
        <end position="32"/>
    </location>
</feature>
<comment type="subcellular location">
    <subcellularLocation>
        <location evidence="1">Nucleus</location>
    </subcellularLocation>
</comment>
<feature type="compositionally biased region" description="Low complexity" evidence="10">
    <location>
        <begin position="488"/>
        <end position="502"/>
    </location>
</feature>
<evidence type="ECO:0000256" key="4">
    <source>
        <dbReference type="ARBA" id="ARBA00022737"/>
    </source>
</evidence>
<dbReference type="EMBL" id="NCSJ02000016">
    <property type="protein sequence ID" value="RFU34763.1"/>
    <property type="molecule type" value="Genomic_DNA"/>
</dbReference>
<dbReference type="Proteomes" id="UP000258309">
    <property type="component" value="Unassembled WGS sequence"/>
</dbReference>
<dbReference type="OMA" id="QWGNCRT"/>
<evidence type="ECO:0000256" key="3">
    <source>
        <dbReference type="ARBA" id="ARBA00022723"/>
    </source>
</evidence>
<feature type="region of interest" description="Disordered" evidence="10">
    <location>
        <begin position="540"/>
        <end position="570"/>
    </location>
</feature>
<feature type="non-terminal residue" evidence="12">
    <location>
        <position position="1"/>
    </location>
</feature>
<dbReference type="PROSITE" id="PS00028">
    <property type="entry name" value="ZINC_FINGER_C2H2_1"/>
    <property type="match status" value="2"/>
</dbReference>
<dbReference type="PANTHER" id="PTHR47257">
    <property type="entry name" value="PH-RESPONSE TRANSCRIPTION FACTOR PACC/RIM101"/>
    <property type="match status" value="1"/>
</dbReference>
<sequence>MSTNVPAQEQQETTAPAASSSSAPASASRPAASDDSLACQWERCSEKCPSAEALFEHICEKHVGRKSTNNLNLTCGWANCRTTTVKRDHITSHIRVHVPLKPHKCDFCGKSFKRPQDLKKHVKTHADDSVLLRTPEQHNQGGYRPMPKPGPQGYYDHQAPMHHPQAPNYGPPPPQPGTGYYMHQPLQFGPGYYPVHHGSQADMNHRAAYDAGRRRDDVLNEFFGDVKRRQFDPSSYAQVGQRLVALHGVPITGSVADYMVPIPQMLPVDSHGPAPSPLPIPQYALPLPNVRTKGDLLNIDHFLDQMQTTVYENANAAAAAGVQQPGAHYTHQAINFRQSHSPPQTAMQGATSASTYGSAAQVTAPMMPSHSSQSASSGTAALTPPSSSVSHTSGHSPSSSHGYSPSSRQGSATTTYPTLPPVSTGYATHASAAPTSTLATNFDPDPRRRFSGGMLQRSSNSRVANDVAEGAIHNNGHKEPGPRSQIIDPALSVSSPSNSSDSAADKIEEEWIENVRVIEGLRILIKDRLDHKWFEGEDGIIPESTPQHQSVDRAEQSSQGLYPDLRAAMH</sequence>
<dbReference type="Pfam" id="PF00096">
    <property type="entry name" value="zf-C2H2"/>
    <property type="match status" value="1"/>
</dbReference>
<evidence type="ECO:0000313" key="13">
    <source>
        <dbReference type="Proteomes" id="UP000258309"/>
    </source>
</evidence>
<keyword evidence="5 9" id="KW-0863">Zinc-finger</keyword>
<keyword evidence="7" id="KW-0539">Nucleus</keyword>
<name>A0A3E2HN91_SCYLI</name>
<evidence type="ECO:0000256" key="1">
    <source>
        <dbReference type="ARBA" id="ARBA00004123"/>
    </source>
</evidence>
<evidence type="ECO:0000259" key="11">
    <source>
        <dbReference type="PROSITE" id="PS50157"/>
    </source>
</evidence>
<dbReference type="PANTHER" id="PTHR47257:SF1">
    <property type="entry name" value="PH-RESPONSE TRANSCRIPTION FACTOR PACC_RIM101"/>
    <property type="match status" value="1"/>
</dbReference>
<dbReference type="Gene3D" id="3.30.160.60">
    <property type="entry name" value="Classic Zinc Finger"/>
    <property type="match status" value="2"/>
</dbReference>
<dbReference type="SUPFAM" id="SSF57667">
    <property type="entry name" value="beta-beta-alpha zinc fingers"/>
    <property type="match status" value="2"/>
</dbReference>
<keyword evidence="6" id="KW-0862">Zinc</keyword>
<accession>A0A3E2HN91</accession>
<evidence type="ECO:0000256" key="6">
    <source>
        <dbReference type="ARBA" id="ARBA00022833"/>
    </source>
</evidence>
<dbReference type="GO" id="GO:0005634">
    <property type="term" value="C:nucleus"/>
    <property type="evidence" value="ECO:0007669"/>
    <property type="project" value="UniProtKB-SubCell"/>
</dbReference>
<dbReference type="PROSITE" id="PS50157">
    <property type="entry name" value="ZINC_FINGER_C2H2_2"/>
    <property type="match status" value="2"/>
</dbReference>
<dbReference type="InterPro" id="IPR036236">
    <property type="entry name" value="Znf_C2H2_sf"/>
</dbReference>
<organism evidence="12 13">
    <name type="scientific">Scytalidium lignicola</name>
    <name type="common">Hyphomycete</name>
    <dbReference type="NCBI Taxonomy" id="5539"/>
    <lineage>
        <taxon>Eukaryota</taxon>
        <taxon>Fungi</taxon>
        <taxon>Dikarya</taxon>
        <taxon>Ascomycota</taxon>
        <taxon>Pezizomycotina</taxon>
        <taxon>Leotiomycetes</taxon>
        <taxon>Leotiomycetes incertae sedis</taxon>
        <taxon>Scytalidium</taxon>
    </lineage>
</organism>
<evidence type="ECO:0000256" key="7">
    <source>
        <dbReference type="ARBA" id="ARBA00023242"/>
    </source>
</evidence>
<dbReference type="FunFam" id="3.30.160.60:FF:000458">
    <property type="entry name" value="pH-response transcription factor pacC/RIM101"/>
    <property type="match status" value="1"/>
</dbReference>
<comment type="similarity">
    <text evidence="8">Belongs to the pacC/RIM101 family.</text>
</comment>
<evidence type="ECO:0000256" key="5">
    <source>
        <dbReference type="ARBA" id="ARBA00022771"/>
    </source>
</evidence>
<dbReference type="AlphaFoldDB" id="A0A3E2HN91"/>
<dbReference type="OrthoDB" id="6155966at2759"/>